<name>A0A8J4H6U2_9BACL</name>
<proteinExistence type="predicted"/>
<dbReference type="RefSeq" id="WP_213413569.1">
    <property type="nucleotide sequence ID" value="NZ_BOVK01000058.1"/>
</dbReference>
<gene>
    <name evidence="2" type="ORF">XYCOK13_35800</name>
</gene>
<dbReference type="Proteomes" id="UP000677918">
    <property type="component" value="Unassembled WGS sequence"/>
</dbReference>
<protein>
    <recommendedName>
        <fullName evidence="4">Rho termination factor N-terminal domain-containing protein</fullName>
    </recommendedName>
</protein>
<sequence>MGLTTFNRMRRARAVARLAEEKRLAAERLAAEEAARVAEEEAERLRKEEVERKAAEEAARLEAERQVRAEGKSEDVQQPDFFAPEFHGTQPSSEGVEDTTEQGDAVEEVSFNELRARAKELRIEGYGKMKMDQLAEAVAAASVQAEG</sequence>
<evidence type="ECO:0000256" key="1">
    <source>
        <dbReference type="SAM" id="MobiDB-lite"/>
    </source>
</evidence>
<feature type="compositionally biased region" description="Acidic residues" evidence="1">
    <location>
        <begin position="95"/>
        <end position="107"/>
    </location>
</feature>
<feature type="compositionally biased region" description="Basic and acidic residues" evidence="1">
    <location>
        <begin position="40"/>
        <end position="75"/>
    </location>
</feature>
<evidence type="ECO:0008006" key="4">
    <source>
        <dbReference type="Google" id="ProtNLM"/>
    </source>
</evidence>
<keyword evidence="3" id="KW-1185">Reference proteome</keyword>
<evidence type="ECO:0000313" key="3">
    <source>
        <dbReference type="Proteomes" id="UP000677918"/>
    </source>
</evidence>
<organism evidence="2 3">
    <name type="scientific">Xylanibacillus composti</name>
    <dbReference type="NCBI Taxonomy" id="1572762"/>
    <lineage>
        <taxon>Bacteria</taxon>
        <taxon>Bacillati</taxon>
        <taxon>Bacillota</taxon>
        <taxon>Bacilli</taxon>
        <taxon>Bacillales</taxon>
        <taxon>Paenibacillaceae</taxon>
        <taxon>Xylanibacillus</taxon>
    </lineage>
</organism>
<accession>A0A8J4H6U2</accession>
<feature type="region of interest" description="Disordered" evidence="1">
    <location>
        <begin position="40"/>
        <end position="109"/>
    </location>
</feature>
<reference evidence="2" key="1">
    <citation type="submission" date="2021-04" db="EMBL/GenBank/DDBJ databases">
        <title>Draft genome sequence of Xylanibacillus composti strain K13.</title>
        <authorList>
            <person name="Uke A."/>
            <person name="Chhe C."/>
            <person name="Baramee S."/>
            <person name="Kosugi A."/>
        </authorList>
    </citation>
    <scope>NUCLEOTIDE SEQUENCE</scope>
    <source>
        <strain evidence="2">K13</strain>
    </source>
</reference>
<evidence type="ECO:0000313" key="2">
    <source>
        <dbReference type="EMBL" id="GIQ70756.1"/>
    </source>
</evidence>
<comment type="caution">
    <text evidence="2">The sequence shown here is derived from an EMBL/GenBank/DDBJ whole genome shotgun (WGS) entry which is preliminary data.</text>
</comment>
<dbReference type="AlphaFoldDB" id="A0A8J4H6U2"/>
<dbReference type="EMBL" id="BOVK01000058">
    <property type="protein sequence ID" value="GIQ70756.1"/>
    <property type="molecule type" value="Genomic_DNA"/>
</dbReference>